<reference evidence="1 2" key="1">
    <citation type="journal article" date="2020" name="Fungal Divers.">
        <title>Resolving the Mortierellaceae phylogeny through synthesis of multi-gene phylogenetics and phylogenomics.</title>
        <authorList>
            <person name="Vandepol N."/>
            <person name="Liber J."/>
            <person name="Desiro A."/>
            <person name="Na H."/>
            <person name="Kennedy M."/>
            <person name="Barry K."/>
            <person name="Grigoriev I.V."/>
            <person name="Miller A.N."/>
            <person name="O'Donnell K."/>
            <person name="Stajich J.E."/>
            <person name="Bonito G."/>
        </authorList>
    </citation>
    <scope>NUCLEOTIDE SEQUENCE [LARGE SCALE GENOMIC DNA]</scope>
    <source>
        <strain evidence="1 2">AD045</strain>
    </source>
</reference>
<dbReference type="SUPFAM" id="SSF50370">
    <property type="entry name" value="Ricin B-like lectins"/>
    <property type="match status" value="1"/>
</dbReference>
<comment type="caution">
    <text evidence="1">The sequence shown here is derived from an EMBL/GenBank/DDBJ whole genome shotgun (WGS) entry which is preliminary data.</text>
</comment>
<sequence>MASAVKIRNNANGLCLDVPAGLTAPNPIKLAECCQMIQGDWTIVKWRDLVTIKSMENTTANGGKGCFLDYYPLRSGTTPGTYLGMYDTPAQQFYRDVKTIEGAHSFMNLTSQAELAVLLTDVAGSLANFGPIEASTAKRVRFEWTIIN</sequence>
<dbReference type="Proteomes" id="UP001194696">
    <property type="component" value="Unassembled WGS sequence"/>
</dbReference>
<keyword evidence="2" id="KW-1185">Reference proteome</keyword>
<evidence type="ECO:0000313" key="2">
    <source>
        <dbReference type="Proteomes" id="UP001194696"/>
    </source>
</evidence>
<dbReference type="CDD" id="cd00161">
    <property type="entry name" value="beta-trefoil_Ricin-like"/>
    <property type="match status" value="1"/>
</dbReference>
<proteinExistence type="predicted"/>
<organism evidence="1 2">
    <name type="scientific">Linnemannia gamsii</name>
    <dbReference type="NCBI Taxonomy" id="64522"/>
    <lineage>
        <taxon>Eukaryota</taxon>
        <taxon>Fungi</taxon>
        <taxon>Fungi incertae sedis</taxon>
        <taxon>Mucoromycota</taxon>
        <taxon>Mortierellomycotina</taxon>
        <taxon>Mortierellomycetes</taxon>
        <taxon>Mortierellales</taxon>
        <taxon>Mortierellaceae</taxon>
        <taxon>Linnemannia</taxon>
    </lineage>
</organism>
<accession>A0ABQ7K7W3</accession>
<name>A0ABQ7K7W3_9FUNG</name>
<evidence type="ECO:0000313" key="1">
    <source>
        <dbReference type="EMBL" id="KAG0293609.1"/>
    </source>
</evidence>
<protein>
    <submittedName>
        <fullName evidence="1">Uncharacterized protein</fullName>
    </submittedName>
</protein>
<dbReference type="EMBL" id="JAAAIM010000149">
    <property type="protein sequence ID" value="KAG0293609.1"/>
    <property type="molecule type" value="Genomic_DNA"/>
</dbReference>
<dbReference type="InterPro" id="IPR035992">
    <property type="entry name" value="Ricin_B-like_lectins"/>
</dbReference>
<gene>
    <name evidence="1" type="ORF">BGZ96_002563</name>
</gene>